<dbReference type="InterPro" id="IPR050879">
    <property type="entry name" value="Acyltransferase_3"/>
</dbReference>
<dbReference type="EMBL" id="CP095045">
    <property type="protein sequence ID" value="UOQ57720.1"/>
    <property type="molecule type" value="Genomic_DNA"/>
</dbReference>
<feature type="transmembrane region" description="Helical" evidence="1">
    <location>
        <begin position="75"/>
        <end position="95"/>
    </location>
</feature>
<proteinExistence type="predicted"/>
<feature type="transmembrane region" description="Helical" evidence="1">
    <location>
        <begin position="147"/>
        <end position="164"/>
    </location>
</feature>
<sequence>MAQRGMRTDIQGLRALAVGVVVVFHLSASLLPGGYIGVDVFFVISGFLITGHLLREVERTGRVRLSEFWARRVRRLLPAAFLVLLVSALAVHLLMPASLRLQNFAEIGFAAIYGLNWFLSANSVDYLGADSAPSIVQHYWSLSVEEQFYIVWPILIVLAVWAAGRSRRIDRRRAVAYALGAVLVLSLLFSVVETARSQPSAYFMTTTRAWEFALGGLVAMLPASRLRGAVNGALSWLALLIIVVSAFALTGESPFPGWIALFPVGAAAALIWLGDPGLSWTPQRLARFRPVQFVGDASYAIYLWHWPLIVVVTAKLGRAPGWYWAGAILAATLLLSVLTKHLVEDPVRRAPGALARRAPTFAFMLVGMALVGALAIAPNAVAAAQEHGYRERIAARTADVDGCFGAYAVMNGCADPYRVTEEIDFTRASSDSYRTWIDGEERCSSHEMGTGLETVCDFPGAGLGVVLMGDSHANHLMQPIAEIAEREGWDFRAVGRTGCTGFERDDVVRDPAARRSCIDWGADRTEAIVQDPSVDVVLLSSRIKPNPRYNDAAVDRLQRLVDAGKQVVVLRDVPGMPRGTAADGVEAIDGPECVEAAGVGAVDPCAWTPPTGQDWLLRAADLVGVDVVDLRELLCTEGSCHAVIGGTNVYFDDDHLSASFAGTLVPWFAQRLLPLLPARS</sequence>
<evidence type="ECO:0000259" key="2">
    <source>
        <dbReference type="Pfam" id="PF01757"/>
    </source>
</evidence>
<feature type="transmembrane region" description="Helical" evidence="1">
    <location>
        <begin position="201"/>
        <end position="221"/>
    </location>
</feature>
<feature type="transmembrane region" description="Helical" evidence="1">
    <location>
        <begin position="34"/>
        <end position="54"/>
    </location>
</feature>
<keyword evidence="4" id="KW-0012">Acyltransferase</keyword>
<feature type="transmembrane region" description="Helical" evidence="1">
    <location>
        <begin position="12"/>
        <end position="28"/>
    </location>
</feature>
<accession>A0ABY4FN94</accession>
<keyword evidence="1" id="KW-1133">Transmembrane helix</keyword>
<dbReference type="PANTHER" id="PTHR23028">
    <property type="entry name" value="ACETYLTRANSFERASE"/>
    <property type="match status" value="1"/>
</dbReference>
<reference evidence="4 5" key="1">
    <citation type="submission" date="2022-04" db="EMBL/GenBank/DDBJ databases">
        <title>Leucobacter sp. isolated from rhizosphere of garlic.</title>
        <authorList>
            <person name="Won M."/>
            <person name="Lee C.-M."/>
            <person name="Woen H.-Y."/>
            <person name="Kwon S.-W."/>
        </authorList>
    </citation>
    <scope>NUCLEOTIDE SEQUENCE [LARGE SCALE GENOMIC DNA]</scope>
    <source>
        <strain evidence="4 5">H21R-40</strain>
    </source>
</reference>
<dbReference type="InterPro" id="IPR043968">
    <property type="entry name" value="SGNH"/>
</dbReference>
<name>A0ABY4FN94_9MICO</name>
<feature type="transmembrane region" description="Helical" evidence="1">
    <location>
        <begin position="228"/>
        <end position="249"/>
    </location>
</feature>
<feature type="transmembrane region" description="Helical" evidence="1">
    <location>
        <begin position="293"/>
        <end position="316"/>
    </location>
</feature>
<feature type="transmembrane region" description="Helical" evidence="1">
    <location>
        <begin position="255"/>
        <end position="273"/>
    </location>
</feature>
<feature type="transmembrane region" description="Helical" evidence="1">
    <location>
        <begin position="360"/>
        <end position="381"/>
    </location>
</feature>
<evidence type="ECO:0000256" key="1">
    <source>
        <dbReference type="SAM" id="Phobius"/>
    </source>
</evidence>
<keyword evidence="1" id="KW-0812">Transmembrane</keyword>
<feature type="transmembrane region" description="Helical" evidence="1">
    <location>
        <begin position="322"/>
        <end position="339"/>
    </location>
</feature>
<keyword evidence="4" id="KW-0808">Transferase</keyword>
<dbReference type="PANTHER" id="PTHR23028:SF53">
    <property type="entry name" value="ACYL_TRANSF_3 DOMAIN-CONTAINING PROTEIN"/>
    <property type="match status" value="1"/>
</dbReference>
<feature type="transmembrane region" description="Helical" evidence="1">
    <location>
        <begin position="176"/>
        <end position="195"/>
    </location>
</feature>
<feature type="domain" description="SGNH" evidence="3">
    <location>
        <begin position="443"/>
        <end position="669"/>
    </location>
</feature>
<evidence type="ECO:0000313" key="5">
    <source>
        <dbReference type="Proteomes" id="UP000831786"/>
    </source>
</evidence>
<dbReference type="GO" id="GO:0016746">
    <property type="term" value="F:acyltransferase activity"/>
    <property type="evidence" value="ECO:0007669"/>
    <property type="project" value="UniProtKB-KW"/>
</dbReference>
<keyword evidence="5" id="KW-1185">Reference proteome</keyword>
<evidence type="ECO:0000313" key="4">
    <source>
        <dbReference type="EMBL" id="UOQ57720.1"/>
    </source>
</evidence>
<dbReference type="Pfam" id="PF01757">
    <property type="entry name" value="Acyl_transf_3"/>
    <property type="match status" value="1"/>
</dbReference>
<evidence type="ECO:0000259" key="3">
    <source>
        <dbReference type="Pfam" id="PF19040"/>
    </source>
</evidence>
<organism evidence="4 5">
    <name type="scientific">Leucobacter allii</name>
    <dbReference type="NCBI Taxonomy" id="2932247"/>
    <lineage>
        <taxon>Bacteria</taxon>
        <taxon>Bacillati</taxon>
        <taxon>Actinomycetota</taxon>
        <taxon>Actinomycetes</taxon>
        <taxon>Micrococcales</taxon>
        <taxon>Microbacteriaceae</taxon>
        <taxon>Leucobacter</taxon>
    </lineage>
</organism>
<keyword evidence="1" id="KW-0472">Membrane</keyword>
<dbReference type="RefSeq" id="WP_244728561.1">
    <property type="nucleotide sequence ID" value="NZ_CP095045.1"/>
</dbReference>
<feature type="domain" description="Acyltransferase 3" evidence="2">
    <location>
        <begin position="9"/>
        <end position="339"/>
    </location>
</feature>
<dbReference type="InterPro" id="IPR002656">
    <property type="entry name" value="Acyl_transf_3_dom"/>
</dbReference>
<gene>
    <name evidence="4" type="ORF">MUN78_02410</name>
</gene>
<dbReference type="Pfam" id="PF19040">
    <property type="entry name" value="SGNH"/>
    <property type="match status" value="1"/>
</dbReference>
<protein>
    <submittedName>
        <fullName evidence="4">Acyltransferase</fullName>
    </submittedName>
</protein>
<dbReference type="Proteomes" id="UP000831786">
    <property type="component" value="Chromosome"/>
</dbReference>